<gene>
    <name evidence="1" type="ORF">M9458_022701</name>
</gene>
<reference evidence="1 2" key="1">
    <citation type="submission" date="2024-05" db="EMBL/GenBank/DDBJ databases">
        <title>Genome sequencing and assembly of Indian major carp, Cirrhinus mrigala (Hamilton, 1822).</title>
        <authorList>
            <person name="Mohindra V."/>
            <person name="Chowdhury L.M."/>
            <person name="Lal K."/>
            <person name="Jena J.K."/>
        </authorList>
    </citation>
    <scope>NUCLEOTIDE SEQUENCE [LARGE SCALE GENOMIC DNA]</scope>
    <source>
        <strain evidence="1">CM1030</strain>
        <tissue evidence="1">Blood</tissue>
    </source>
</reference>
<feature type="non-terminal residue" evidence="1">
    <location>
        <position position="112"/>
    </location>
</feature>
<organism evidence="1 2">
    <name type="scientific">Cirrhinus mrigala</name>
    <name type="common">Mrigala</name>
    <dbReference type="NCBI Taxonomy" id="683832"/>
    <lineage>
        <taxon>Eukaryota</taxon>
        <taxon>Metazoa</taxon>
        <taxon>Chordata</taxon>
        <taxon>Craniata</taxon>
        <taxon>Vertebrata</taxon>
        <taxon>Euteleostomi</taxon>
        <taxon>Actinopterygii</taxon>
        <taxon>Neopterygii</taxon>
        <taxon>Teleostei</taxon>
        <taxon>Ostariophysi</taxon>
        <taxon>Cypriniformes</taxon>
        <taxon>Cyprinidae</taxon>
        <taxon>Labeoninae</taxon>
        <taxon>Labeonini</taxon>
        <taxon>Cirrhinus</taxon>
    </lineage>
</organism>
<dbReference type="Proteomes" id="UP001529510">
    <property type="component" value="Unassembled WGS sequence"/>
</dbReference>
<evidence type="ECO:0000313" key="1">
    <source>
        <dbReference type="EMBL" id="KAL0183326.1"/>
    </source>
</evidence>
<keyword evidence="2" id="KW-1185">Reference proteome</keyword>
<accession>A0ABD0QAY3</accession>
<protein>
    <submittedName>
        <fullName evidence="1">Uncharacterized protein</fullName>
    </submittedName>
</protein>
<proteinExistence type="predicted"/>
<dbReference type="EMBL" id="JAMKFB020000010">
    <property type="protein sequence ID" value="KAL0183326.1"/>
    <property type="molecule type" value="Genomic_DNA"/>
</dbReference>
<name>A0ABD0QAY3_CIRMR</name>
<evidence type="ECO:0000313" key="2">
    <source>
        <dbReference type="Proteomes" id="UP001529510"/>
    </source>
</evidence>
<feature type="non-terminal residue" evidence="1">
    <location>
        <position position="1"/>
    </location>
</feature>
<comment type="caution">
    <text evidence="1">The sequence shown here is derived from an EMBL/GenBank/DDBJ whole genome shotgun (WGS) entry which is preliminary data.</text>
</comment>
<sequence>MSDSEDSDLEEGADVMRHQTKIVSKIQMAASGCAAHIHDSQFLSQIYQTHFPYIHMEPPDVIYERWTKIKPEVKKHVGHLMHVSVFWWHILLRQQDTHPTTYWAVEMGFLDS</sequence>
<dbReference type="AlphaFoldDB" id="A0ABD0QAY3"/>